<dbReference type="Proteomes" id="UP000503462">
    <property type="component" value="Chromosome 1"/>
</dbReference>
<dbReference type="PANTHER" id="PTHR10039:SF5">
    <property type="entry name" value="NACHT DOMAIN-CONTAINING PROTEIN"/>
    <property type="match status" value="1"/>
</dbReference>
<dbReference type="Pfam" id="PF24883">
    <property type="entry name" value="NPHP3_N"/>
    <property type="match status" value="1"/>
</dbReference>
<dbReference type="InterPro" id="IPR027417">
    <property type="entry name" value="P-loop_NTPase"/>
</dbReference>
<protein>
    <recommendedName>
        <fullName evidence="3">Nephrocystin 3-like N-terminal domain-containing protein</fullName>
    </recommendedName>
</protein>
<gene>
    <name evidence="4" type="ORF">AMS68_001976</name>
</gene>
<keyword evidence="1" id="KW-0677">Repeat</keyword>
<dbReference type="InterPro" id="IPR056884">
    <property type="entry name" value="NPHP3-like_N"/>
</dbReference>
<dbReference type="EMBL" id="CP051139">
    <property type="protein sequence ID" value="QIW96458.1"/>
    <property type="molecule type" value="Genomic_DNA"/>
</dbReference>
<evidence type="ECO:0000313" key="5">
    <source>
        <dbReference type="Proteomes" id="UP000503462"/>
    </source>
</evidence>
<dbReference type="Gene3D" id="3.40.50.300">
    <property type="entry name" value="P-loop containing nucleotide triphosphate hydrolases"/>
    <property type="match status" value="1"/>
</dbReference>
<dbReference type="AlphaFoldDB" id="A0A6H0XPB2"/>
<feature type="region of interest" description="Disordered" evidence="2">
    <location>
        <begin position="901"/>
        <end position="932"/>
    </location>
</feature>
<proteinExistence type="predicted"/>
<accession>A0A6H0XPB2</accession>
<keyword evidence="5" id="KW-1185">Reference proteome</keyword>
<dbReference type="SUPFAM" id="SSF52540">
    <property type="entry name" value="P-loop containing nucleoside triphosphate hydrolases"/>
    <property type="match status" value="1"/>
</dbReference>
<evidence type="ECO:0000313" key="4">
    <source>
        <dbReference type="EMBL" id="QIW96458.1"/>
    </source>
</evidence>
<sequence>MDPLSSLSIAAAVVQFVDFSSKLLVDGYGAYKAASGATVDNMNTLQLTNDLSGLCERLTGPSDRELSGDDLAMRRLADRCRKLADELSEALIQLRVRSKGVLRAGEALYKAVKGVISKKRMEKMQGELETIKTQLNTHLLGLIRDTQSRVMSHIASLSATNNAMHIEVGDRLDQMKQDLLTALERQRFETALIRQKEQQLMRQEDFRGTTLEDTKQIQTLHTQHKEMLLLFEQTLAQSAMRLEELRAEAIVVDRTQQILASLEFPDMDMRHEDVHDAYQDTFSWIYNDDTGFAKWLSEGDNSFWITGKAGSGKSTLMKYIDTNERTVELLKDWSKHTPVVLIKFFFWNAGSQMQKTQQGLLQSLLLQILRKCPDLVQQCFPDRWRAELPVRWSWHRKELLRGLKLVLCQENLPVRFCLFIDGLDEYEGSNLEGDRYDLVKKLAEFEHSTYFKMCISSRPWTEFKRAYQQRLVLHEWTRGDIELYARGYFGGDERLTSMPVQDAESLVQHILDKAEGVFFWVYLVVRSMLRGLAKGDDLDILLKRLHSLPTDLDAYFQHMLHQIEDIYLEYSTCLLQLMLKAGPLTIFAPAYILKGLKSHGAAIRDPIMPFDEQDIARLKETAEVCLNAWCRDLIEIPSSDQTMPWRTAPFFLELNFAHRTVKDFLTSMYERTTSSRSTCTEPWQLLMEIHLYQAKSSPINMRTFGSVAGQVMACAREHEQSTRTSADEILHELARTGDYYQSLSGSTSWEIMVGYDCTFMECAIAMGLSLYVSKHLVTAKGNLLRFVLEDKIVLMRRTADQTPNIEMLEVLLGKGADMNDRSAGEYGTHNRSPWQHYLLSCRLSPTAHWGKAAKLLLEYGADKDATVQMKSHHSPPYVFMTARSCLEKCLTSDELDRYFTGSTKDITRQPQSEAGPSQSKNEPHIVNSPPTTHTMKRLLGRIKALRQ</sequence>
<feature type="domain" description="Nephrocystin 3-like N-terminal" evidence="3">
    <location>
        <begin position="281"/>
        <end position="458"/>
    </location>
</feature>
<dbReference type="OrthoDB" id="443402at2759"/>
<organism evidence="4 5">
    <name type="scientific">Peltaster fructicola</name>
    <dbReference type="NCBI Taxonomy" id="286661"/>
    <lineage>
        <taxon>Eukaryota</taxon>
        <taxon>Fungi</taxon>
        <taxon>Dikarya</taxon>
        <taxon>Ascomycota</taxon>
        <taxon>Pezizomycotina</taxon>
        <taxon>Dothideomycetes</taxon>
        <taxon>Dothideomycetes incertae sedis</taxon>
        <taxon>Peltaster</taxon>
    </lineage>
</organism>
<dbReference type="PANTHER" id="PTHR10039">
    <property type="entry name" value="AMELOGENIN"/>
    <property type="match status" value="1"/>
</dbReference>
<reference evidence="4 5" key="1">
    <citation type="journal article" date="2016" name="Sci. Rep.">
        <title>Peltaster fructicola genome reveals evolution from an invasive phytopathogen to an ectophytic parasite.</title>
        <authorList>
            <person name="Xu C."/>
            <person name="Chen H."/>
            <person name="Gleason M.L."/>
            <person name="Xu J.R."/>
            <person name="Liu H."/>
            <person name="Zhang R."/>
            <person name="Sun G."/>
        </authorList>
    </citation>
    <scope>NUCLEOTIDE SEQUENCE [LARGE SCALE GENOMIC DNA]</scope>
    <source>
        <strain evidence="4 5">LNHT1506</strain>
    </source>
</reference>
<evidence type="ECO:0000256" key="1">
    <source>
        <dbReference type="ARBA" id="ARBA00022737"/>
    </source>
</evidence>
<evidence type="ECO:0000256" key="2">
    <source>
        <dbReference type="SAM" id="MobiDB-lite"/>
    </source>
</evidence>
<evidence type="ECO:0000259" key="3">
    <source>
        <dbReference type="Pfam" id="PF24883"/>
    </source>
</evidence>
<feature type="compositionally biased region" description="Polar residues" evidence="2">
    <location>
        <begin position="901"/>
        <end position="920"/>
    </location>
</feature>
<name>A0A6H0XPB2_9PEZI</name>